<sequence length="37" mass="4467">MEESIDDIVERFKYNVEQKDYLPKAKKLYNLCLGLLF</sequence>
<evidence type="ECO:0000313" key="2">
    <source>
        <dbReference type="Proteomes" id="UP000198619"/>
    </source>
</evidence>
<dbReference type="AlphaFoldDB" id="A0A1I0ZNX3"/>
<proteinExistence type="predicted"/>
<accession>A0A1I0ZNX3</accession>
<gene>
    <name evidence="1" type="ORF">SAMN04488528_102238</name>
</gene>
<keyword evidence="2" id="KW-1185">Reference proteome</keyword>
<dbReference type="Proteomes" id="UP000198619">
    <property type="component" value="Unassembled WGS sequence"/>
</dbReference>
<protein>
    <submittedName>
        <fullName evidence="1">Uncharacterized protein</fullName>
    </submittedName>
</protein>
<dbReference type="EMBL" id="FOKI01000022">
    <property type="protein sequence ID" value="SFB26068.1"/>
    <property type="molecule type" value="Genomic_DNA"/>
</dbReference>
<evidence type="ECO:0000313" key="1">
    <source>
        <dbReference type="EMBL" id="SFB26068.1"/>
    </source>
</evidence>
<reference evidence="1 2" key="1">
    <citation type="submission" date="2016-10" db="EMBL/GenBank/DDBJ databases">
        <authorList>
            <person name="de Groot N.N."/>
        </authorList>
    </citation>
    <scope>NUCLEOTIDE SEQUENCE [LARGE SCALE GENOMIC DNA]</scope>
    <source>
        <strain evidence="1 2">DSM 12271</strain>
    </source>
</reference>
<organism evidence="1 2">
    <name type="scientific">Clostridium frigidicarnis</name>
    <dbReference type="NCBI Taxonomy" id="84698"/>
    <lineage>
        <taxon>Bacteria</taxon>
        <taxon>Bacillati</taxon>
        <taxon>Bacillota</taxon>
        <taxon>Clostridia</taxon>
        <taxon>Eubacteriales</taxon>
        <taxon>Clostridiaceae</taxon>
        <taxon>Clostridium</taxon>
    </lineage>
</organism>
<name>A0A1I0ZNX3_9CLOT</name>